<evidence type="ECO:0000313" key="4">
    <source>
        <dbReference type="EMBL" id="RCV86294.1"/>
    </source>
</evidence>
<dbReference type="InterPro" id="IPR004027">
    <property type="entry name" value="SEC_C_motif"/>
</dbReference>
<protein>
    <recommendedName>
        <fullName evidence="2">UPF0225 protein DU506_18655</fullName>
    </recommendedName>
</protein>
<organism evidence="4 5">
    <name type="scientific">Vreelandella rituensis</name>
    <dbReference type="NCBI Taxonomy" id="2282306"/>
    <lineage>
        <taxon>Bacteria</taxon>
        <taxon>Pseudomonadati</taxon>
        <taxon>Pseudomonadota</taxon>
        <taxon>Gammaproteobacteria</taxon>
        <taxon>Oceanospirillales</taxon>
        <taxon>Halomonadaceae</taxon>
        <taxon>Vreelandella</taxon>
    </lineage>
</organism>
<dbReference type="AlphaFoldDB" id="A0A368TNW5"/>
<dbReference type="Pfam" id="PF02810">
    <property type="entry name" value="SEC-C"/>
    <property type="match status" value="1"/>
</dbReference>
<dbReference type="HAMAP" id="MF_00612">
    <property type="entry name" value="UPF0225"/>
    <property type="match status" value="1"/>
</dbReference>
<evidence type="ECO:0000313" key="5">
    <source>
        <dbReference type="Proteomes" id="UP000253204"/>
    </source>
</evidence>
<dbReference type="OrthoDB" id="21421at2"/>
<dbReference type="Proteomes" id="UP000253204">
    <property type="component" value="Unassembled WGS sequence"/>
</dbReference>
<dbReference type="InterPro" id="IPR023006">
    <property type="entry name" value="YchJ-like"/>
</dbReference>
<keyword evidence="5" id="KW-1185">Reference proteome</keyword>
<accession>A0A368TNW5</accession>
<dbReference type="InterPro" id="IPR048469">
    <property type="entry name" value="YchJ-like_M"/>
</dbReference>
<reference evidence="4 5" key="1">
    <citation type="submission" date="2018-07" db="EMBL/GenBank/DDBJ databases">
        <title>Halomonas rutogse sp. nov., isolated from Lake TangqianCo on Tibetan Plateau.</title>
        <authorList>
            <person name="Lu H."/>
            <person name="Xing P."/>
            <person name="Wu Q."/>
        </authorList>
    </citation>
    <scope>NUCLEOTIDE SEQUENCE [LARGE SCALE GENOMIC DNA]</scope>
    <source>
        <strain evidence="4 5">TQ8S</strain>
    </source>
</reference>
<dbReference type="SUPFAM" id="SSF54427">
    <property type="entry name" value="NTF2-like"/>
    <property type="match status" value="1"/>
</dbReference>
<evidence type="ECO:0000259" key="3">
    <source>
        <dbReference type="Pfam" id="PF17775"/>
    </source>
</evidence>
<dbReference type="Pfam" id="PF17775">
    <property type="entry name" value="YchJ_M-like"/>
    <property type="match status" value="1"/>
</dbReference>
<dbReference type="InterPro" id="IPR032710">
    <property type="entry name" value="NTF2-like_dom_sf"/>
</dbReference>
<name>A0A368TNW5_9GAMM</name>
<dbReference type="PANTHER" id="PTHR33747:SF1">
    <property type="entry name" value="ADENYLATE CYCLASE-ASSOCIATED CAP C-TERMINAL DOMAIN-CONTAINING PROTEIN"/>
    <property type="match status" value="1"/>
</dbReference>
<comment type="similarity">
    <text evidence="1 2">Belongs to the UPF0225 family.</text>
</comment>
<dbReference type="Gene3D" id="3.10.450.50">
    <property type="match status" value="1"/>
</dbReference>
<proteinExistence type="inferred from homology"/>
<dbReference type="EMBL" id="QPIJ01000068">
    <property type="protein sequence ID" value="RCV86294.1"/>
    <property type="molecule type" value="Genomic_DNA"/>
</dbReference>
<gene>
    <name evidence="4" type="ORF">DU506_18655</name>
</gene>
<evidence type="ECO:0000256" key="2">
    <source>
        <dbReference type="HAMAP-Rule" id="MF_00612"/>
    </source>
</evidence>
<feature type="domain" description="YchJ-like middle NTF2-like" evidence="3">
    <location>
        <begin position="40"/>
        <end position="131"/>
    </location>
</feature>
<dbReference type="PANTHER" id="PTHR33747">
    <property type="entry name" value="UPF0225 PROTEIN SCO1677"/>
    <property type="match status" value="1"/>
</dbReference>
<dbReference type="SUPFAM" id="SSF103642">
    <property type="entry name" value="Sec-C motif"/>
    <property type="match status" value="1"/>
</dbReference>
<evidence type="ECO:0000256" key="1">
    <source>
        <dbReference type="ARBA" id="ARBA00010839"/>
    </source>
</evidence>
<comment type="caution">
    <text evidence="4">The sequence shown here is derived from an EMBL/GenBank/DDBJ whole genome shotgun (WGS) entry which is preliminary data.</text>
</comment>
<sequence>MSTLESPLKNALNASLCRCGGGKALADCCGRYHAGEPAPTPEALMRSRYSAFVLNLTDYLLASWHPSTRPASLAPDSSTHWLRLEILESAEVGDNGRVAFRATFREGRRWAVLEEASRFVREEGRWFYLDGTPDITRLKPGRNDPCPCGSLRKFKSCCGI</sequence>
<dbReference type="RefSeq" id="WP_114488376.1">
    <property type="nucleotide sequence ID" value="NZ_CBCSHM010000074.1"/>
</dbReference>